<evidence type="ECO:0000313" key="1">
    <source>
        <dbReference type="EnsemblMetazoa" id="Aqu2.1.37187_001"/>
    </source>
</evidence>
<dbReference type="EnsemblMetazoa" id="Aqu2.1.37187_001">
    <property type="protein sequence ID" value="Aqu2.1.37187_001"/>
    <property type="gene ID" value="Aqu2.1.37187"/>
</dbReference>
<organism evidence="1">
    <name type="scientific">Amphimedon queenslandica</name>
    <name type="common">Sponge</name>
    <dbReference type="NCBI Taxonomy" id="400682"/>
    <lineage>
        <taxon>Eukaryota</taxon>
        <taxon>Metazoa</taxon>
        <taxon>Porifera</taxon>
        <taxon>Demospongiae</taxon>
        <taxon>Heteroscleromorpha</taxon>
        <taxon>Haplosclerida</taxon>
        <taxon>Niphatidae</taxon>
        <taxon>Amphimedon</taxon>
    </lineage>
</organism>
<dbReference type="InParanoid" id="A0A1X7VCE6"/>
<name>A0A1X7VCE6_AMPQE</name>
<accession>A0A1X7VCE6</accession>
<proteinExistence type="predicted"/>
<dbReference type="AlphaFoldDB" id="A0A1X7VCE6"/>
<reference evidence="1" key="1">
    <citation type="submission" date="2017-05" db="UniProtKB">
        <authorList>
            <consortium name="EnsemblMetazoa"/>
        </authorList>
    </citation>
    <scope>IDENTIFICATION</scope>
</reference>
<sequence>MEDQARSRQIPNKLTKQHWLSILRYSLVGDFSSQFTFWKTLGGAIPWDGYGVLNGNKVHLSASLTGNGSGNGGNWCLKKLSIINNNMNN</sequence>
<protein>
    <submittedName>
        <fullName evidence="1">Uncharacterized protein</fullName>
    </submittedName>
</protein>